<keyword evidence="8" id="KW-0274">FAD</keyword>
<sequence>MNLAYDFSWIISVCRGYRCLKDGHNVSVHNSLKGLHFSTDVSNSSGSQGLDKDDMESVKYKLLVDCGPDQECVTGGIVALGKFDALHLGHRELAIQASRAGTPFLLSFAGMAEVLGWEYRAPIVAKCDRKRVLSSWAPLCGDVVPLEFHVEFSKVRQLSPRQFVERLSKDLRVSGVVAGENYRFGYRASGDASELVRLCEEYGLEAHILSSVLDRKSGGGGAGGGSKELVSSTRVRQALAVGDVNYVAELLGRRHRLVLRVPEDFDSAAEGSKLSIPRSCLLNQQPKEGLYESCSLLADDRLIGPCNVVISTSHVHVELEGGPGQLLAKGDYRHVGIDLGG</sequence>
<comment type="pathway">
    <text evidence="1">Cofactor biosynthesis; FAD biosynthesis; FAD from FMN: step 1/1.</text>
</comment>
<keyword evidence="9" id="KW-0067">ATP-binding</keyword>
<organism evidence="11 12">
    <name type="scientific">Spirodela intermedia</name>
    <name type="common">Intermediate duckweed</name>
    <dbReference type="NCBI Taxonomy" id="51605"/>
    <lineage>
        <taxon>Eukaryota</taxon>
        <taxon>Viridiplantae</taxon>
        <taxon>Streptophyta</taxon>
        <taxon>Embryophyta</taxon>
        <taxon>Tracheophyta</taxon>
        <taxon>Spermatophyta</taxon>
        <taxon>Magnoliopsida</taxon>
        <taxon>Liliopsida</taxon>
        <taxon>Araceae</taxon>
        <taxon>Lemnoideae</taxon>
        <taxon>Spirodela</taxon>
    </lineage>
</organism>
<dbReference type="EMBL" id="LR746265">
    <property type="protein sequence ID" value="CAA7391829.1"/>
    <property type="molecule type" value="Genomic_DNA"/>
</dbReference>
<evidence type="ECO:0000256" key="5">
    <source>
        <dbReference type="ARBA" id="ARBA00022679"/>
    </source>
</evidence>
<evidence type="ECO:0000256" key="1">
    <source>
        <dbReference type="ARBA" id="ARBA00004726"/>
    </source>
</evidence>
<dbReference type="GO" id="GO:0006747">
    <property type="term" value="P:FAD biosynthetic process"/>
    <property type="evidence" value="ECO:0007669"/>
    <property type="project" value="UniProtKB-UniPathway"/>
</dbReference>
<dbReference type="Pfam" id="PF06574">
    <property type="entry name" value="FAD_syn"/>
    <property type="match status" value="1"/>
</dbReference>
<feature type="domain" description="FAD synthetase" evidence="10">
    <location>
        <begin position="72"/>
        <end position="212"/>
    </location>
</feature>
<dbReference type="GO" id="GO:0003919">
    <property type="term" value="F:FMN adenylyltransferase activity"/>
    <property type="evidence" value="ECO:0007669"/>
    <property type="project" value="UniProtKB-EC"/>
</dbReference>
<dbReference type="OrthoDB" id="414641at2759"/>
<dbReference type="PANTHER" id="PTHR12714:SF20">
    <property type="entry name" value="FAD SYNTHETASE 1, CHLOROPLASTIC-RELATED"/>
    <property type="match status" value="1"/>
</dbReference>
<accession>A0A7I8K4B2</accession>
<evidence type="ECO:0000256" key="4">
    <source>
        <dbReference type="ARBA" id="ARBA00022643"/>
    </source>
</evidence>
<gene>
    <name evidence="11" type="ORF">SI8410_02003052</name>
</gene>
<dbReference type="AlphaFoldDB" id="A0A7I8K4B2"/>
<keyword evidence="3" id="KW-0285">Flavoprotein</keyword>
<dbReference type="EC" id="2.7.7.2" evidence="2"/>
<evidence type="ECO:0000256" key="9">
    <source>
        <dbReference type="ARBA" id="ARBA00022840"/>
    </source>
</evidence>
<keyword evidence="5" id="KW-0808">Transferase</keyword>
<dbReference type="SUPFAM" id="SSF52374">
    <property type="entry name" value="Nucleotidylyl transferase"/>
    <property type="match status" value="1"/>
</dbReference>
<evidence type="ECO:0000256" key="6">
    <source>
        <dbReference type="ARBA" id="ARBA00022695"/>
    </source>
</evidence>
<dbReference type="PANTHER" id="PTHR12714">
    <property type="entry name" value="PROTEIN-S ISOPRENYLCYSTEINE O-METHYLTRANSFERASE"/>
    <property type="match status" value="1"/>
</dbReference>
<evidence type="ECO:0000256" key="2">
    <source>
        <dbReference type="ARBA" id="ARBA00012393"/>
    </source>
</evidence>
<dbReference type="Gene3D" id="3.40.50.620">
    <property type="entry name" value="HUPs"/>
    <property type="match status" value="1"/>
</dbReference>
<dbReference type="UniPathway" id="UPA00277">
    <property type="reaction ID" value="UER00407"/>
</dbReference>
<evidence type="ECO:0000256" key="8">
    <source>
        <dbReference type="ARBA" id="ARBA00022827"/>
    </source>
</evidence>
<reference evidence="11" key="1">
    <citation type="submission" date="2020-02" db="EMBL/GenBank/DDBJ databases">
        <authorList>
            <person name="Scholz U."/>
            <person name="Mascher M."/>
            <person name="Fiebig A."/>
        </authorList>
    </citation>
    <scope>NUCLEOTIDE SEQUENCE</scope>
</reference>
<protein>
    <recommendedName>
        <fullName evidence="2">FAD synthase</fullName>
        <ecNumber evidence="2">2.7.7.2</ecNumber>
    </recommendedName>
</protein>
<dbReference type="GO" id="GO:0005524">
    <property type="term" value="F:ATP binding"/>
    <property type="evidence" value="ECO:0007669"/>
    <property type="project" value="UniProtKB-KW"/>
</dbReference>
<dbReference type="Proteomes" id="UP000663760">
    <property type="component" value="Chromosome 2"/>
</dbReference>
<keyword evidence="6" id="KW-0548">Nucleotidyltransferase</keyword>
<evidence type="ECO:0000313" key="12">
    <source>
        <dbReference type="Proteomes" id="UP000663760"/>
    </source>
</evidence>
<keyword evidence="12" id="KW-1185">Reference proteome</keyword>
<name>A0A7I8K4B2_SPIIN</name>
<dbReference type="InterPro" id="IPR015864">
    <property type="entry name" value="FAD_synthase"/>
</dbReference>
<dbReference type="GO" id="GO:0009507">
    <property type="term" value="C:chloroplast"/>
    <property type="evidence" value="ECO:0007669"/>
    <property type="project" value="TreeGrafter"/>
</dbReference>
<dbReference type="GO" id="GO:0009231">
    <property type="term" value="P:riboflavin biosynthetic process"/>
    <property type="evidence" value="ECO:0007669"/>
    <property type="project" value="InterPro"/>
</dbReference>
<keyword evidence="4" id="KW-0288">FMN</keyword>
<evidence type="ECO:0000259" key="10">
    <source>
        <dbReference type="Pfam" id="PF06574"/>
    </source>
</evidence>
<evidence type="ECO:0000256" key="7">
    <source>
        <dbReference type="ARBA" id="ARBA00022741"/>
    </source>
</evidence>
<dbReference type="InterPro" id="IPR014729">
    <property type="entry name" value="Rossmann-like_a/b/a_fold"/>
</dbReference>
<evidence type="ECO:0000256" key="3">
    <source>
        <dbReference type="ARBA" id="ARBA00022630"/>
    </source>
</evidence>
<evidence type="ECO:0000313" key="11">
    <source>
        <dbReference type="EMBL" id="CAA7391829.1"/>
    </source>
</evidence>
<keyword evidence="7" id="KW-0547">Nucleotide-binding</keyword>
<proteinExistence type="predicted"/>